<organism evidence="1 2">
    <name type="scientific">Peribacillus huizhouensis</name>
    <dbReference type="NCBI Taxonomy" id="1501239"/>
    <lineage>
        <taxon>Bacteria</taxon>
        <taxon>Bacillati</taxon>
        <taxon>Bacillota</taxon>
        <taxon>Bacilli</taxon>
        <taxon>Bacillales</taxon>
        <taxon>Bacillaceae</taxon>
        <taxon>Peribacillus</taxon>
    </lineage>
</organism>
<keyword evidence="2" id="KW-1185">Reference proteome</keyword>
<proteinExistence type="predicted"/>
<dbReference type="EMBL" id="JACJHX010000008">
    <property type="protein sequence ID" value="MBA9027570.1"/>
    <property type="molecule type" value="Genomic_DNA"/>
</dbReference>
<protein>
    <recommendedName>
        <fullName evidence="3">Sigma-70 family RNA polymerase sigma factor</fullName>
    </recommendedName>
</protein>
<reference evidence="1 2" key="1">
    <citation type="submission" date="2020-08" db="EMBL/GenBank/DDBJ databases">
        <title>Genomic Encyclopedia of Type Strains, Phase IV (KMG-IV): sequencing the most valuable type-strain genomes for metagenomic binning, comparative biology and taxonomic classification.</title>
        <authorList>
            <person name="Goeker M."/>
        </authorList>
    </citation>
    <scope>NUCLEOTIDE SEQUENCE [LARGE SCALE GENOMIC DNA]</scope>
    <source>
        <strain evidence="1 2">DSM 105481</strain>
    </source>
</reference>
<evidence type="ECO:0000313" key="1">
    <source>
        <dbReference type="EMBL" id="MBA9027570.1"/>
    </source>
</evidence>
<evidence type="ECO:0008006" key="3">
    <source>
        <dbReference type="Google" id="ProtNLM"/>
    </source>
</evidence>
<comment type="caution">
    <text evidence="1">The sequence shown here is derived from an EMBL/GenBank/DDBJ whole genome shotgun (WGS) entry which is preliminary data.</text>
</comment>
<gene>
    <name evidence="1" type="ORF">HNP81_002860</name>
</gene>
<name>A0ABR6CSI6_9BACI</name>
<dbReference type="Proteomes" id="UP000626697">
    <property type="component" value="Unassembled WGS sequence"/>
</dbReference>
<sequence>MNELKKLNINNLVEKYIDEKGEGILSKLYRDLLAEYRPKLDYWSKSTSMANEHDMLELFDDGFISAVNDITVNGGDFVKLFHLKLTRRYNSLLRKLTKRRSFEVYESATDDEAATSRFEIADEFNLEAHVTAKKKADQLALIDSLLNGADEVTTAIVKAFLEHPKPTATAIAKELGVHHSKVLRTLNRLAGKFNSKQHGDYRDYLVAL</sequence>
<accession>A0ABR6CSI6</accession>
<evidence type="ECO:0000313" key="2">
    <source>
        <dbReference type="Proteomes" id="UP000626697"/>
    </source>
</evidence>
<dbReference type="RefSeq" id="WP_182503009.1">
    <property type="nucleotide sequence ID" value="NZ_JACJHX010000008.1"/>
</dbReference>